<sequence length="269" mass="29770">MKSIFRRMPLHLKKWRFPMSDVTDLRSTIVPKSDQLNAEQLLGGDATITVTDVRMGSDDQPVILHYENDEGRPYKPCKTMRKLLIFAWGEDGRGWVGKSMTLYNDQAVRFGGMVVGGIRISHLSHIEREISLSLTATKGKKAQHTILPLEVVTLADVLTAIAAASDRNSLNAAKVKAMKLTGEIDAQKAQDAFNARVKELKSASTSTKRAPAQPATTEPISSFDKIMANIKGATDLDVLDLIMDEVRDFDGDQADELAEAYRLRRVELS</sequence>
<organism evidence="1 2">
    <name type="scientific">Caballeronia udeis</name>
    <dbReference type="NCBI Taxonomy" id="1232866"/>
    <lineage>
        <taxon>Bacteria</taxon>
        <taxon>Pseudomonadati</taxon>
        <taxon>Pseudomonadota</taxon>
        <taxon>Betaproteobacteria</taxon>
        <taxon>Burkholderiales</taxon>
        <taxon>Burkholderiaceae</taxon>
        <taxon>Caballeronia</taxon>
    </lineage>
</organism>
<keyword evidence="2" id="KW-1185">Reference proteome</keyword>
<accession>A0ABW8MRY9</accession>
<evidence type="ECO:0000313" key="2">
    <source>
        <dbReference type="Proteomes" id="UP001620514"/>
    </source>
</evidence>
<dbReference type="EMBL" id="JBIYDN010000015">
    <property type="protein sequence ID" value="MFK4444672.1"/>
    <property type="molecule type" value="Genomic_DNA"/>
</dbReference>
<dbReference type="Proteomes" id="UP001620514">
    <property type="component" value="Unassembled WGS sequence"/>
</dbReference>
<name>A0ABW8MRY9_9BURK</name>
<proteinExistence type="predicted"/>
<protein>
    <submittedName>
        <fullName evidence="1">Uncharacterized protein</fullName>
    </submittedName>
</protein>
<comment type="caution">
    <text evidence="1">The sequence shown here is derived from an EMBL/GenBank/DDBJ whole genome shotgun (WGS) entry which is preliminary data.</text>
</comment>
<gene>
    <name evidence="1" type="ORF">ABH943_004694</name>
</gene>
<reference evidence="1 2" key="2">
    <citation type="submission" date="2024-11" db="EMBL/GenBank/DDBJ databases">
        <title>Using genomics to understand microbial adaptation to soil warming.</title>
        <authorList>
            <person name="Deangelis K.M. PhD."/>
        </authorList>
    </citation>
    <scope>NUCLEOTIDE SEQUENCE [LARGE SCALE GENOMIC DNA]</scope>
    <source>
        <strain evidence="1 2">GAS97</strain>
    </source>
</reference>
<evidence type="ECO:0000313" key="1">
    <source>
        <dbReference type="EMBL" id="MFK4444672.1"/>
    </source>
</evidence>
<reference evidence="1 2" key="1">
    <citation type="submission" date="2024-10" db="EMBL/GenBank/DDBJ databases">
        <authorList>
            <person name="Deangelis K."/>
            <person name="Huntemann M."/>
            <person name="Clum A."/>
            <person name="Wang J."/>
            <person name="Palaniappan K."/>
            <person name="Ritter S."/>
            <person name="Chen I.-M."/>
            <person name="Stamatis D."/>
            <person name="Reddy T."/>
            <person name="O'Malley R."/>
            <person name="Daum C."/>
            <person name="Ng V."/>
            <person name="Ivanova N."/>
            <person name="Kyrpides N."/>
            <person name="Woyke T."/>
        </authorList>
    </citation>
    <scope>NUCLEOTIDE SEQUENCE [LARGE SCALE GENOMIC DNA]</scope>
    <source>
        <strain evidence="1 2">GAS97</strain>
    </source>
</reference>
<dbReference type="RefSeq" id="WP_404609759.1">
    <property type="nucleotide sequence ID" value="NZ_JBIYDN010000015.1"/>
</dbReference>